<evidence type="ECO:0000256" key="3">
    <source>
        <dbReference type="PROSITE-ProRule" id="PRU10141"/>
    </source>
</evidence>
<evidence type="ECO:0000256" key="1">
    <source>
        <dbReference type="ARBA" id="ARBA00022741"/>
    </source>
</evidence>
<name>G0VEV7_NAUCA</name>
<dbReference type="InterPro" id="IPR000719">
    <property type="entry name" value="Prot_kinase_dom"/>
</dbReference>
<dbReference type="RefSeq" id="XP_003676016.1">
    <property type="nucleotide sequence ID" value="XM_003675968.1"/>
</dbReference>
<dbReference type="InParanoid" id="G0VEV7"/>
<evidence type="ECO:0000256" key="2">
    <source>
        <dbReference type="ARBA" id="ARBA00022840"/>
    </source>
</evidence>
<dbReference type="SUPFAM" id="SSF56112">
    <property type="entry name" value="Protein kinase-like (PK-like)"/>
    <property type="match status" value="1"/>
</dbReference>
<dbReference type="Gene3D" id="1.10.510.10">
    <property type="entry name" value="Transferase(Phosphotransferase) domain 1"/>
    <property type="match status" value="1"/>
</dbReference>
<dbReference type="KEGG" id="ncs:NCAS_0D00710"/>
<dbReference type="eggNOG" id="KOG0032">
    <property type="taxonomic scope" value="Eukaryota"/>
</dbReference>
<evidence type="ECO:0000313" key="5">
    <source>
        <dbReference type="EMBL" id="CCC69652.1"/>
    </source>
</evidence>
<dbReference type="STRING" id="1064592.G0VEV7"/>
<dbReference type="PROSITE" id="PS50011">
    <property type="entry name" value="PROTEIN_KINASE_DOM"/>
    <property type="match status" value="1"/>
</dbReference>
<feature type="binding site" evidence="3">
    <location>
        <position position="195"/>
    </location>
    <ligand>
        <name>ATP</name>
        <dbReference type="ChEBI" id="CHEBI:30616"/>
    </ligand>
</feature>
<keyword evidence="2 3" id="KW-0067">ATP-binding</keyword>
<feature type="domain" description="Protein kinase" evidence="4">
    <location>
        <begin position="156"/>
        <end position="467"/>
    </location>
</feature>
<dbReference type="OMA" id="TPCGTIS"/>
<dbReference type="GO" id="GO:0004672">
    <property type="term" value="F:protein kinase activity"/>
    <property type="evidence" value="ECO:0007669"/>
    <property type="project" value="InterPro"/>
</dbReference>
<dbReference type="EMBL" id="HE576755">
    <property type="protein sequence ID" value="CCC69652.1"/>
    <property type="molecule type" value="Genomic_DNA"/>
</dbReference>
<dbReference type="InterPro" id="IPR011009">
    <property type="entry name" value="Kinase-like_dom_sf"/>
</dbReference>
<proteinExistence type="predicted"/>
<dbReference type="Proteomes" id="UP000001640">
    <property type="component" value="Chromosome 4"/>
</dbReference>
<dbReference type="Pfam" id="PF00069">
    <property type="entry name" value="Pkinase"/>
    <property type="match status" value="1"/>
</dbReference>
<gene>
    <name evidence="5" type="primary">NCAS0D00710</name>
    <name evidence="5" type="ordered locus">NCAS_0D00710</name>
</gene>
<reference evidence="5 6" key="1">
    <citation type="journal article" date="2011" name="Proc. Natl. Acad. Sci. U.S.A.">
        <title>Evolutionary erosion of yeast sex chromosomes by mating-type switching accidents.</title>
        <authorList>
            <person name="Gordon J.L."/>
            <person name="Armisen D."/>
            <person name="Proux-Wera E."/>
            <person name="Oheigeartaigh S.S."/>
            <person name="Byrne K.P."/>
            <person name="Wolfe K.H."/>
        </authorList>
    </citation>
    <scope>NUCLEOTIDE SEQUENCE [LARGE SCALE GENOMIC DNA]</scope>
    <source>
        <strain evidence="6">ATCC 76901 / BCRC 22586 / CBS 4309 / NBRC 1992 / NRRL Y-12630</strain>
    </source>
</reference>
<dbReference type="AlphaFoldDB" id="G0VEV7"/>
<dbReference type="PANTHER" id="PTHR24347">
    <property type="entry name" value="SERINE/THREONINE-PROTEIN KINASE"/>
    <property type="match status" value="1"/>
</dbReference>
<dbReference type="OrthoDB" id="1738954at2759"/>
<dbReference type="PROSITE" id="PS00108">
    <property type="entry name" value="PROTEIN_KINASE_ST"/>
    <property type="match status" value="1"/>
</dbReference>
<keyword evidence="6" id="KW-1185">Reference proteome</keyword>
<protein>
    <recommendedName>
        <fullName evidence="4">Protein kinase domain-containing protein</fullName>
    </recommendedName>
</protein>
<dbReference type="InterPro" id="IPR017441">
    <property type="entry name" value="Protein_kinase_ATP_BS"/>
</dbReference>
<reference key="2">
    <citation type="submission" date="2011-08" db="EMBL/GenBank/DDBJ databases">
        <title>Genome sequence of Naumovozyma castellii.</title>
        <authorList>
            <person name="Gordon J.L."/>
            <person name="Armisen D."/>
            <person name="Proux-Wera E."/>
            <person name="OhEigeartaigh S.S."/>
            <person name="Byrne K.P."/>
            <person name="Wolfe K.H."/>
        </authorList>
    </citation>
    <scope>NUCLEOTIDE SEQUENCE</scope>
    <source>
        <strain>Type strain:CBS 4309</strain>
    </source>
</reference>
<dbReference type="HOGENOM" id="CLU_006421_3_0_1"/>
<sequence length="620" mass="70643">MLNINLKNIFHTKEYHAKEQLTQEINFSTVQKKKNNNNRDICHSEKSATGAGIYLPEQDASNYMKKLLQIQPVITTVSTQDAFPIEKDVEYTYKDEKQVDNPSIPSFDVSFDGFNDDDDQIGTPMTAELAHAHIASSYPNSTITYKFKEQAELKGYKLLNKIGKGAFAVVYRAIPDPQNGKSSYFKEVCNEVAIKIIKKVDLSEDLKDHERDTSHVSSREQVLKEACLHKVASSECSEVVGFIDFVETKSYYYIVQEYLHGGEIYDQIVRLTYFSEDLTRHVIRQLAHAVKHLHSMGIIHRDIKPENLLFEPIQHIPSTHVKLRKTDNPFTKVDEGMFRPAIGGGGIGAVKLTDFGLSKQLSTETTNTPCGTISYAAPELIRNHQYDNKIDLWGIGCVLYTLLCGFPPFYADQHKSVTRKIRHGEYHFLSPWWDEISSGAKNCVKHLLEVDVSKRYNIDDLLADPWLNMNSSPVNPPIKSIFSHTNDNIDTSNVSIKRRLLNKETHDSYSSYSSLFFIDEKPSELIETNTTATTTPPSHEKYTSPMRGKKCTYSERTLFENEASSVEKFRNRINNRATSVPGLFELELNTSALFQRRCMKRETNPHYNTQTSIPLLPITE</sequence>
<dbReference type="GO" id="GO:0005524">
    <property type="term" value="F:ATP binding"/>
    <property type="evidence" value="ECO:0007669"/>
    <property type="project" value="UniProtKB-UniRule"/>
</dbReference>
<keyword evidence="1 3" id="KW-0547">Nucleotide-binding</keyword>
<dbReference type="SMART" id="SM00220">
    <property type="entry name" value="S_TKc"/>
    <property type="match status" value="1"/>
</dbReference>
<dbReference type="PROSITE" id="PS00107">
    <property type="entry name" value="PROTEIN_KINASE_ATP"/>
    <property type="match status" value="1"/>
</dbReference>
<evidence type="ECO:0000313" key="6">
    <source>
        <dbReference type="Proteomes" id="UP000001640"/>
    </source>
</evidence>
<evidence type="ECO:0000259" key="4">
    <source>
        <dbReference type="PROSITE" id="PS50011"/>
    </source>
</evidence>
<dbReference type="InterPro" id="IPR008271">
    <property type="entry name" value="Ser/Thr_kinase_AS"/>
</dbReference>
<dbReference type="GeneID" id="96903261"/>
<accession>G0VEV7</accession>
<organism evidence="5 6">
    <name type="scientific">Naumovozyma castellii</name>
    <name type="common">Yeast</name>
    <name type="synonym">Saccharomyces castellii</name>
    <dbReference type="NCBI Taxonomy" id="27288"/>
    <lineage>
        <taxon>Eukaryota</taxon>
        <taxon>Fungi</taxon>
        <taxon>Dikarya</taxon>
        <taxon>Ascomycota</taxon>
        <taxon>Saccharomycotina</taxon>
        <taxon>Saccharomycetes</taxon>
        <taxon>Saccharomycetales</taxon>
        <taxon>Saccharomycetaceae</taxon>
        <taxon>Naumovozyma</taxon>
    </lineage>
</organism>